<dbReference type="SMART" id="SM00674">
    <property type="entry name" value="CENPB"/>
    <property type="match status" value="1"/>
</dbReference>
<name>A0A4Y2JHB8_ARAVE</name>
<comment type="subcellular location">
    <subcellularLocation>
        <location evidence="1">Nucleus</location>
    </subcellularLocation>
</comment>
<dbReference type="Gene3D" id="1.10.10.60">
    <property type="entry name" value="Homeodomain-like"/>
    <property type="match status" value="1"/>
</dbReference>
<dbReference type="InterPro" id="IPR009057">
    <property type="entry name" value="Homeodomain-like_sf"/>
</dbReference>
<evidence type="ECO:0000256" key="2">
    <source>
        <dbReference type="ARBA" id="ARBA00023125"/>
    </source>
</evidence>
<dbReference type="GO" id="GO:0005634">
    <property type="term" value="C:nucleus"/>
    <property type="evidence" value="ECO:0007669"/>
    <property type="project" value="UniProtKB-SubCell"/>
</dbReference>
<dbReference type="GO" id="GO:0003677">
    <property type="term" value="F:DNA binding"/>
    <property type="evidence" value="ECO:0007669"/>
    <property type="project" value="UniProtKB-KW"/>
</dbReference>
<comment type="caution">
    <text evidence="4">The sequence shown here is derived from an EMBL/GenBank/DDBJ whole genome shotgun (WGS) entry which is preliminary data.</text>
</comment>
<dbReference type="InterPro" id="IPR006600">
    <property type="entry name" value="HTH_CenpB_DNA-bd_dom"/>
</dbReference>
<feature type="domain" description="HTH CENPB-type" evidence="3">
    <location>
        <begin position="9"/>
        <end position="81"/>
    </location>
</feature>
<proteinExistence type="predicted"/>
<organism evidence="4 5">
    <name type="scientific">Araneus ventricosus</name>
    <name type="common">Orbweaver spider</name>
    <name type="synonym">Epeira ventricosa</name>
    <dbReference type="NCBI Taxonomy" id="182803"/>
    <lineage>
        <taxon>Eukaryota</taxon>
        <taxon>Metazoa</taxon>
        <taxon>Ecdysozoa</taxon>
        <taxon>Arthropoda</taxon>
        <taxon>Chelicerata</taxon>
        <taxon>Arachnida</taxon>
        <taxon>Araneae</taxon>
        <taxon>Araneomorphae</taxon>
        <taxon>Entelegynae</taxon>
        <taxon>Araneoidea</taxon>
        <taxon>Araneidae</taxon>
        <taxon>Araneus</taxon>
    </lineage>
</organism>
<accession>A0A4Y2JHB8</accession>
<dbReference type="OrthoDB" id="6420089at2759"/>
<dbReference type="Pfam" id="PF03221">
    <property type="entry name" value="HTH_Tnp_Tc5"/>
    <property type="match status" value="1"/>
</dbReference>
<dbReference type="Proteomes" id="UP000499080">
    <property type="component" value="Unassembled WGS sequence"/>
</dbReference>
<keyword evidence="5" id="KW-1185">Reference proteome</keyword>
<evidence type="ECO:0000313" key="5">
    <source>
        <dbReference type="Proteomes" id="UP000499080"/>
    </source>
</evidence>
<dbReference type="PROSITE" id="PS51253">
    <property type="entry name" value="HTH_CENPB"/>
    <property type="match status" value="1"/>
</dbReference>
<evidence type="ECO:0000313" key="4">
    <source>
        <dbReference type="EMBL" id="GBM88702.1"/>
    </source>
</evidence>
<keyword evidence="2" id="KW-0238">DNA-binding</keyword>
<dbReference type="PANTHER" id="PTHR19303:SF16">
    <property type="entry name" value="JERKY PROTEIN HOMOLOG-LIKE"/>
    <property type="match status" value="1"/>
</dbReference>
<evidence type="ECO:0000256" key="1">
    <source>
        <dbReference type="ARBA" id="ARBA00004123"/>
    </source>
</evidence>
<reference evidence="4 5" key="1">
    <citation type="journal article" date="2019" name="Sci. Rep.">
        <title>Orb-weaving spider Araneus ventricosus genome elucidates the spidroin gene catalogue.</title>
        <authorList>
            <person name="Kono N."/>
            <person name="Nakamura H."/>
            <person name="Ohtoshi R."/>
            <person name="Moran D.A.P."/>
            <person name="Shinohara A."/>
            <person name="Yoshida Y."/>
            <person name="Fujiwara M."/>
            <person name="Mori M."/>
            <person name="Tomita M."/>
            <person name="Arakawa K."/>
        </authorList>
    </citation>
    <scope>NUCLEOTIDE SEQUENCE [LARGE SCALE GENOMIC DNA]</scope>
</reference>
<protein>
    <submittedName>
        <fullName evidence="4">Jerky-like</fullName>
    </submittedName>
</protein>
<dbReference type="EMBL" id="BGPR01003484">
    <property type="protein sequence ID" value="GBM88702.1"/>
    <property type="molecule type" value="Genomic_DNA"/>
</dbReference>
<sequence length="163" mass="18530">MDSSKAFDGRSTLKKAKTEKLDEAVYLWFKQQRAQGIPISGNILKEEACLLSQKSNENESFSASQGWLDKFKKKRHGIRQLAIAGEKLSANKDSAKDFVERFEEMIEKGNLTLDQIYNVDETGLFYRMMPSKSFASKEEASDPGYKKKQRPGVASCLCKCKWN</sequence>
<dbReference type="PANTHER" id="PTHR19303">
    <property type="entry name" value="TRANSPOSON"/>
    <property type="match status" value="1"/>
</dbReference>
<dbReference type="AlphaFoldDB" id="A0A4Y2JHB8"/>
<dbReference type="InterPro" id="IPR050863">
    <property type="entry name" value="CenT-Element_Derived"/>
</dbReference>
<dbReference type="SUPFAM" id="SSF46689">
    <property type="entry name" value="Homeodomain-like"/>
    <property type="match status" value="1"/>
</dbReference>
<evidence type="ECO:0000259" key="3">
    <source>
        <dbReference type="PROSITE" id="PS51253"/>
    </source>
</evidence>
<gene>
    <name evidence="4" type="primary">JRKL_49</name>
    <name evidence="4" type="ORF">AVEN_204000_1</name>
</gene>